<feature type="compositionally biased region" description="Basic and acidic residues" evidence="1">
    <location>
        <begin position="1"/>
        <end position="12"/>
    </location>
</feature>
<dbReference type="AlphaFoldDB" id="A0A9W6U190"/>
<feature type="region of interest" description="Disordered" evidence="1">
    <location>
        <begin position="1"/>
        <end position="26"/>
    </location>
</feature>
<protein>
    <submittedName>
        <fullName evidence="2">Unnamed protein product</fullName>
    </submittedName>
</protein>
<evidence type="ECO:0000313" key="3">
    <source>
        <dbReference type="Proteomes" id="UP001165083"/>
    </source>
</evidence>
<organism evidence="2 3">
    <name type="scientific">Phytophthora lilii</name>
    <dbReference type="NCBI Taxonomy" id="2077276"/>
    <lineage>
        <taxon>Eukaryota</taxon>
        <taxon>Sar</taxon>
        <taxon>Stramenopiles</taxon>
        <taxon>Oomycota</taxon>
        <taxon>Peronosporomycetes</taxon>
        <taxon>Peronosporales</taxon>
        <taxon>Peronosporaceae</taxon>
        <taxon>Phytophthora</taxon>
    </lineage>
</organism>
<evidence type="ECO:0000313" key="2">
    <source>
        <dbReference type="EMBL" id="GMF23511.1"/>
    </source>
</evidence>
<dbReference type="Proteomes" id="UP001165083">
    <property type="component" value="Unassembled WGS sequence"/>
</dbReference>
<proteinExistence type="predicted"/>
<dbReference type="EMBL" id="BSXW01000478">
    <property type="protein sequence ID" value="GMF23511.1"/>
    <property type="molecule type" value="Genomic_DNA"/>
</dbReference>
<evidence type="ECO:0000256" key="1">
    <source>
        <dbReference type="SAM" id="MobiDB-lite"/>
    </source>
</evidence>
<comment type="caution">
    <text evidence="2">The sequence shown here is derived from an EMBL/GenBank/DDBJ whole genome shotgun (WGS) entry which is preliminary data.</text>
</comment>
<sequence>METFDKVGESETKSNSSLPPRIDAEERASSTKCIDFANVLKTRYPATMAVNVATSGVFSSIMSSYNKAIKRGVTCASSLCGVSAELIKYMRYRQADTNGTVDELLAIAYSSDVFLVDMPVAICTCLDNPVPANAKYADTVITIAENIAKQVITNGDTIMSSADNFFF</sequence>
<dbReference type="OrthoDB" id="10525082at2759"/>
<name>A0A9W6U190_9STRA</name>
<accession>A0A9W6U190</accession>
<gene>
    <name evidence="2" type="ORF">Plil01_000950500</name>
</gene>
<reference evidence="2" key="1">
    <citation type="submission" date="2023-04" db="EMBL/GenBank/DDBJ databases">
        <title>Phytophthora lilii NBRC 32176.</title>
        <authorList>
            <person name="Ichikawa N."/>
            <person name="Sato H."/>
            <person name="Tonouchi N."/>
        </authorList>
    </citation>
    <scope>NUCLEOTIDE SEQUENCE</scope>
    <source>
        <strain evidence="2">NBRC 32176</strain>
    </source>
</reference>
<keyword evidence="3" id="KW-1185">Reference proteome</keyword>